<dbReference type="InterPro" id="IPR015915">
    <property type="entry name" value="Kelch-typ_b-propeller"/>
</dbReference>
<reference evidence="5" key="2">
    <citation type="submission" date="2025-08" db="UniProtKB">
        <authorList>
            <consortium name="Ensembl"/>
        </authorList>
    </citation>
    <scope>IDENTIFICATION</scope>
</reference>
<keyword evidence="2" id="KW-0677">Repeat</keyword>
<sequence>MNLFRQCLMLLFEWLSLWLKSVLRRFWRDFSIKVSTWITSPGITNRPSCQEDSEEWKTNEALRTYHHGDGGKTMVTVQTSTHAFYVDLDRLSECSKYFQALSQSKMRETFESFIHLDHVSSSIFHNLLEYSFHNEFNVPREELDTHIQVSSYLLTEAFLSKCLTALADELRPDNCLSYLTLAREICCAELKTTVSTYLGRNTMELSLLTRHLNDEEMDEVLDLRTQAHRHVCSLRKENLTSWNDPETECARHIFILRGSEDGGDWHPITELPFRADKWCFTTVVLYNYLYVIGGYRQRVGRRWEFKMASFRYNPFTHVWASTAPMLKRRRHFSAVACEGCIYAVGGWYLDSLVTPDISTALYTAVERYDPWEDTWRLVSSLPLTDFRFSVSLSDDVPLATSLGHCVYVLGSVQRTGEKLLLQYNTREGTVSTRVSCLQLSPLHFRWSV</sequence>
<evidence type="ECO:0000256" key="1">
    <source>
        <dbReference type="ARBA" id="ARBA00022441"/>
    </source>
</evidence>
<dbReference type="InterPro" id="IPR000210">
    <property type="entry name" value="BTB/POZ_dom"/>
</dbReference>
<organism evidence="5 6">
    <name type="scientific">Scophthalmus maximus</name>
    <name type="common">Turbot</name>
    <name type="synonym">Psetta maxima</name>
    <dbReference type="NCBI Taxonomy" id="52904"/>
    <lineage>
        <taxon>Eukaryota</taxon>
        <taxon>Metazoa</taxon>
        <taxon>Chordata</taxon>
        <taxon>Craniata</taxon>
        <taxon>Vertebrata</taxon>
        <taxon>Euteleostomi</taxon>
        <taxon>Actinopterygii</taxon>
        <taxon>Neopterygii</taxon>
        <taxon>Teleostei</taxon>
        <taxon>Neoteleostei</taxon>
        <taxon>Acanthomorphata</taxon>
        <taxon>Carangaria</taxon>
        <taxon>Pleuronectiformes</taxon>
        <taxon>Pleuronectoidei</taxon>
        <taxon>Scophthalmidae</taxon>
        <taxon>Scophthalmus</taxon>
    </lineage>
</organism>
<accession>A0A8D2ZVK6</accession>
<evidence type="ECO:0000313" key="6">
    <source>
        <dbReference type="Proteomes" id="UP000694558"/>
    </source>
</evidence>
<dbReference type="SUPFAM" id="SSF117281">
    <property type="entry name" value="Kelch motif"/>
    <property type="match status" value="1"/>
</dbReference>
<dbReference type="Gene3D" id="3.30.710.10">
    <property type="entry name" value="Potassium Channel Kv1.1, Chain A"/>
    <property type="match status" value="1"/>
</dbReference>
<dbReference type="SUPFAM" id="SSF54695">
    <property type="entry name" value="POZ domain"/>
    <property type="match status" value="1"/>
</dbReference>
<dbReference type="Ensembl" id="ENSSMAT00000008422.2">
    <property type="protein sequence ID" value="ENSSMAP00000008318.1"/>
    <property type="gene ID" value="ENSSMAG00000005138.2"/>
</dbReference>
<dbReference type="CDD" id="cd14733">
    <property type="entry name" value="BACK"/>
    <property type="match status" value="1"/>
</dbReference>
<proteinExistence type="predicted"/>
<keyword evidence="1" id="KW-0880">Kelch repeat</keyword>
<evidence type="ECO:0000313" key="5">
    <source>
        <dbReference type="Ensembl" id="ENSSMAP00000008318.1"/>
    </source>
</evidence>
<reference evidence="5" key="1">
    <citation type="submission" date="2023-05" db="EMBL/GenBank/DDBJ databases">
        <title>High-quality long-read genome of Scophthalmus maximus.</title>
        <authorList>
            <person name="Lien S."/>
            <person name="Martinez P."/>
        </authorList>
    </citation>
    <scope>NUCLEOTIDE SEQUENCE [LARGE SCALE GENOMIC DNA]</scope>
</reference>
<dbReference type="GeneTree" id="ENSGT00940000156265"/>
<dbReference type="PANTHER" id="PTHR46375">
    <property type="entry name" value="KELCH REPEAT AND BTB DOMAIN-CONTAINING PROTEIN 13-RELATED"/>
    <property type="match status" value="1"/>
</dbReference>
<dbReference type="InterPro" id="IPR011333">
    <property type="entry name" value="SKP1/BTB/POZ_sf"/>
</dbReference>
<dbReference type="AlphaFoldDB" id="A0A8D2ZVK6"/>
<protein>
    <recommendedName>
        <fullName evidence="4">BTB domain-containing protein</fullName>
    </recommendedName>
</protein>
<dbReference type="Gene3D" id="2.120.10.80">
    <property type="entry name" value="Kelch-type beta propeller"/>
    <property type="match status" value="1"/>
</dbReference>
<feature type="signal peptide" evidence="3">
    <location>
        <begin position="1"/>
        <end position="24"/>
    </location>
</feature>
<dbReference type="Proteomes" id="UP000694558">
    <property type="component" value="Chromosome 10"/>
</dbReference>
<dbReference type="SMART" id="SM00612">
    <property type="entry name" value="Kelch"/>
    <property type="match status" value="2"/>
</dbReference>
<dbReference type="InterPro" id="IPR052392">
    <property type="entry name" value="Kelch-BTB_domain-containing"/>
</dbReference>
<dbReference type="PANTHER" id="PTHR46375:SF3">
    <property type="entry name" value="KELCH REPEAT AND BTB DOMAIN-CONTAINING PROTEIN 13"/>
    <property type="match status" value="1"/>
</dbReference>
<evidence type="ECO:0000256" key="2">
    <source>
        <dbReference type="ARBA" id="ARBA00022737"/>
    </source>
</evidence>
<dbReference type="InterPro" id="IPR006652">
    <property type="entry name" value="Kelch_1"/>
</dbReference>
<dbReference type="Pfam" id="PF01344">
    <property type="entry name" value="Kelch_1"/>
    <property type="match status" value="1"/>
</dbReference>
<feature type="chain" id="PRO_5033998115" description="BTB domain-containing protein" evidence="3">
    <location>
        <begin position="25"/>
        <end position="448"/>
    </location>
</feature>
<evidence type="ECO:0000259" key="4">
    <source>
        <dbReference type="PROSITE" id="PS50097"/>
    </source>
</evidence>
<dbReference type="CDD" id="cd01165">
    <property type="entry name" value="BTB_POZ"/>
    <property type="match status" value="1"/>
</dbReference>
<dbReference type="PROSITE" id="PS50097">
    <property type="entry name" value="BTB"/>
    <property type="match status" value="1"/>
</dbReference>
<dbReference type="OMA" id="YNYLYVI"/>
<dbReference type="SMART" id="SM00225">
    <property type="entry name" value="BTB"/>
    <property type="match status" value="1"/>
</dbReference>
<feature type="domain" description="BTB" evidence="4">
    <location>
        <begin position="73"/>
        <end position="140"/>
    </location>
</feature>
<name>A0A8D2ZVK6_SCOMX</name>
<keyword evidence="3" id="KW-0732">Signal</keyword>
<dbReference type="Pfam" id="PF00651">
    <property type="entry name" value="BTB"/>
    <property type="match status" value="1"/>
</dbReference>
<evidence type="ECO:0000256" key="3">
    <source>
        <dbReference type="SAM" id="SignalP"/>
    </source>
</evidence>